<dbReference type="GeneID" id="101889997"/>
<evidence type="ECO:0000256" key="7">
    <source>
        <dbReference type="ARBA" id="ARBA00023136"/>
    </source>
</evidence>
<sequence length="392" mass="45428">MSVLFSPHPNTWEAFKYHWLLWKWCGLQPPSRDSKWFRPYLAYAIIFNLTTILFPLSLVLDLTLSQNLTEIFQNLYVTVTVVFSSLKFVNVFLIRRKLLEVRFLLERLDVRANTEEQQQELKNGIAMAHKCFMIFLRLYVCAITTSQLVVYFSSERVLMYPSWLPWDWRESKRYFLFAICFQIYAVSAQLSQNLGNDTYPQAYIVILIAHIRALALRIKHLGVVSTSVPAPEGKLSQEDFYRELRQCVKDHEHVHELYLTIQECLSTTCLAQFIATGLAQCIIGVYILYVGDDFSRLLNSLVFFGAVTIEILVLCYFGDLYCQANEFLIDAIYATNWMDRDGRFKKALLLVLQRAQVTNCLKAGNLTPVMLPTFVTIMKTAYSVFTVLNKVN</sequence>
<dbReference type="GO" id="GO:0005549">
    <property type="term" value="F:odorant binding"/>
    <property type="evidence" value="ECO:0007669"/>
    <property type="project" value="InterPro"/>
</dbReference>
<evidence type="ECO:0000313" key="13">
    <source>
        <dbReference type="RefSeq" id="XP_005187290.1"/>
    </source>
</evidence>
<evidence type="ECO:0000256" key="9">
    <source>
        <dbReference type="ARBA" id="ARBA00023224"/>
    </source>
</evidence>
<feature type="transmembrane region" description="Helical" evidence="10">
    <location>
        <begin position="134"/>
        <end position="154"/>
    </location>
</feature>
<keyword evidence="12" id="KW-1185">Reference proteome</keyword>
<evidence type="ECO:0000256" key="2">
    <source>
        <dbReference type="ARBA" id="ARBA00022475"/>
    </source>
</evidence>
<dbReference type="VEuPathDB" id="VectorBase:MDOA010127"/>
<dbReference type="AlphaFoldDB" id="A0A1I8N004"/>
<dbReference type="eggNOG" id="ENOG502TCZ8">
    <property type="taxonomic scope" value="Eukaryota"/>
</dbReference>
<dbReference type="GO" id="GO:0004984">
    <property type="term" value="F:olfactory receptor activity"/>
    <property type="evidence" value="ECO:0007669"/>
    <property type="project" value="InterPro"/>
</dbReference>
<reference evidence="13" key="2">
    <citation type="submission" date="2025-04" db="UniProtKB">
        <authorList>
            <consortium name="RefSeq"/>
        </authorList>
    </citation>
    <scope>IDENTIFICATION</scope>
    <source>
        <strain evidence="13">Aabys</strain>
    </source>
</reference>
<evidence type="ECO:0000256" key="8">
    <source>
        <dbReference type="ARBA" id="ARBA00023170"/>
    </source>
</evidence>
<dbReference type="Pfam" id="PF02949">
    <property type="entry name" value="7tm_6"/>
    <property type="match status" value="1"/>
</dbReference>
<evidence type="ECO:0000313" key="11">
    <source>
        <dbReference type="EnsemblMetazoa" id="MDOA010127-PA"/>
    </source>
</evidence>
<feature type="transmembrane region" description="Helical" evidence="10">
    <location>
        <begin position="75"/>
        <end position="94"/>
    </location>
</feature>
<dbReference type="GO" id="GO:0005886">
    <property type="term" value="C:plasma membrane"/>
    <property type="evidence" value="ECO:0007669"/>
    <property type="project" value="UniProtKB-SubCell"/>
</dbReference>
<comment type="similarity">
    <text evidence="10">Belongs to the insect chemoreceptor superfamily. Heteromeric odorant receptor channel (TC 1.A.69) family.</text>
</comment>
<dbReference type="RefSeq" id="XP_005187290.1">
    <property type="nucleotide sequence ID" value="XM_005187233.2"/>
</dbReference>
<keyword evidence="7 10" id="KW-0472">Membrane</keyword>
<keyword evidence="6 10" id="KW-1133">Transmembrane helix</keyword>
<reference evidence="11" key="1">
    <citation type="submission" date="2020-05" db="UniProtKB">
        <authorList>
            <consortium name="EnsemblMetazoa"/>
        </authorList>
    </citation>
    <scope>IDENTIFICATION</scope>
    <source>
        <strain evidence="11">Aabys</strain>
    </source>
</reference>
<dbReference type="InterPro" id="IPR004117">
    <property type="entry name" value="7tm6_olfct_rcpt"/>
</dbReference>
<name>A0A1I8N004_MUSDO</name>
<keyword evidence="4 10" id="KW-0812">Transmembrane</keyword>
<dbReference type="PANTHER" id="PTHR21137">
    <property type="entry name" value="ODORANT RECEPTOR"/>
    <property type="match status" value="1"/>
</dbReference>
<evidence type="ECO:0000256" key="4">
    <source>
        <dbReference type="ARBA" id="ARBA00022692"/>
    </source>
</evidence>
<evidence type="ECO:0000256" key="5">
    <source>
        <dbReference type="ARBA" id="ARBA00022725"/>
    </source>
</evidence>
<keyword evidence="2" id="KW-1003">Cell membrane</keyword>
<dbReference type="GO" id="GO:0007165">
    <property type="term" value="P:signal transduction"/>
    <property type="evidence" value="ECO:0007669"/>
    <property type="project" value="UniProtKB-KW"/>
</dbReference>
<dbReference type="OrthoDB" id="6597368at2759"/>
<keyword evidence="8 10" id="KW-0675">Receptor</keyword>
<evidence type="ECO:0000256" key="3">
    <source>
        <dbReference type="ARBA" id="ARBA00022606"/>
    </source>
</evidence>
<dbReference type="VEuPathDB" id="VectorBase:MDOMA2_016889"/>
<feature type="transmembrane region" description="Helical" evidence="10">
    <location>
        <begin position="174"/>
        <end position="190"/>
    </location>
</feature>
<evidence type="ECO:0000256" key="1">
    <source>
        <dbReference type="ARBA" id="ARBA00004651"/>
    </source>
</evidence>
<organism evidence="11">
    <name type="scientific">Musca domestica</name>
    <name type="common">House fly</name>
    <dbReference type="NCBI Taxonomy" id="7370"/>
    <lineage>
        <taxon>Eukaryota</taxon>
        <taxon>Metazoa</taxon>
        <taxon>Ecdysozoa</taxon>
        <taxon>Arthropoda</taxon>
        <taxon>Hexapoda</taxon>
        <taxon>Insecta</taxon>
        <taxon>Pterygota</taxon>
        <taxon>Neoptera</taxon>
        <taxon>Endopterygota</taxon>
        <taxon>Diptera</taxon>
        <taxon>Brachycera</taxon>
        <taxon>Muscomorpha</taxon>
        <taxon>Muscoidea</taxon>
        <taxon>Muscidae</taxon>
        <taxon>Musca</taxon>
    </lineage>
</organism>
<gene>
    <name evidence="11" type="primary">101889997</name>
    <name evidence="13" type="synonym">LOC101889997</name>
</gene>
<evidence type="ECO:0000313" key="12">
    <source>
        <dbReference type="Proteomes" id="UP001652621"/>
    </source>
</evidence>
<dbReference type="EnsemblMetazoa" id="MDOA010127-RA">
    <property type="protein sequence ID" value="MDOA010127-PA"/>
    <property type="gene ID" value="MDOA010127"/>
</dbReference>
<keyword evidence="3 10" id="KW-0716">Sensory transduction</keyword>
<keyword evidence="9 10" id="KW-0807">Transducer</keyword>
<feature type="transmembrane region" description="Helical" evidence="10">
    <location>
        <begin position="40"/>
        <end position="60"/>
    </location>
</feature>
<evidence type="ECO:0000256" key="10">
    <source>
        <dbReference type="RuleBase" id="RU351113"/>
    </source>
</evidence>
<dbReference type="KEGG" id="mde:101889997"/>
<accession>A0A1I8N004</accession>
<dbReference type="PANTHER" id="PTHR21137:SF35">
    <property type="entry name" value="ODORANT RECEPTOR 19A-RELATED"/>
    <property type="match status" value="1"/>
</dbReference>
<comment type="subcellular location">
    <subcellularLocation>
        <location evidence="1 10">Cell membrane</location>
        <topology evidence="1 10">Multi-pass membrane protein</topology>
    </subcellularLocation>
</comment>
<protein>
    <recommendedName>
        <fullName evidence="10">Odorant receptor</fullName>
    </recommendedName>
</protein>
<proteinExistence type="inferred from homology"/>
<evidence type="ECO:0000256" key="6">
    <source>
        <dbReference type="ARBA" id="ARBA00022989"/>
    </source>
</evidence>
<feature type="transmembrane region" description="Helical" evidence="10">
    <location>
        <begin position="301"/>
        <end position="321"/>
    </location>
</feature>
<dbReference type="Proteomes" id="UP001652621">
    <property type="component" value="Unplaced"/>
</dbReference>
<keyword evidence="5 10" id="KW-0552">Olfaction</keyword>
<feature type="transmembrane region" description="Helical" evidence="10">
    <location>
        <begin position="270"/>
        <end position="289"/>
    </location>
</feature>
<comment type="caution">
    <text evidence="10">Lacks conserved residue(s) required for the propagation of feature annotation.</text>
</comment>